<sequence>MFVDSQNANGDGVTDGLYQAAEKVLDSVSVTLSANTLAGEKKTLTTTTDLNGEFKFERLFTPDSAGFTLTYQHVKPYRDGLDYQSAVNSERYSVIANSQQSDVQTGAEQITGIILGNKEVLRFNLTKHLPPSDARINGKVFVDANEDGKLQKEEVVLPGVVVTLKGRNILEQSLSREVKTNTKGEFEFAGLMASDLTGYTLSAEQKSPYLDGFDYQEKQKVTGSDQSDTFTKIILSEGQSANFTFTERVPIADAVISGRVFVDHNQNGVLDENDYPLSSVELLLTGKDHVGKDVKRVEYSDGTGLFTFSQLPAANPQGYQVSQSQPAGYIDGQDYTSEGKVVGADTVADIMLSAAGVITDLRFTEQEDRSIEVDAIVFADLNHDGVKQADEKGIAGVTVTLTGQDIYGNQINRERETGTSGIVSFERLSPSAQGYTLFEQQPQGYVDGKESINGDVVNTAKNDTFVVTSSSLFGFAELSVSRLSGNVFIDENQDGTYQDNEYGIANVSLTLSGVDVAGQTVAISTVTNSRGHYEFVDITASNDAGYTLTQTQPQNYLDSVDYRAGVKVADSERTDKIATIKLTAGQQQQNYNFTESYGIAVSGRVFVDTNDTGLLVETHAREMISDSSIRIQGVDYRGRPIEQETVTDKNGYYSFNALPPSDSSGYQLVQLTQPVNFIDGYESALGAVVANSKGRDIIDMAAVSKLGEYRYFDFAELPRASLSGYVWVDSNENGIRDSAESIGVEGATIKLHGTTTAGDEVKLKTASDRDGFYQFDYLHPGTYQILQHQPSAWLDGKEQLGSLGGEQLQDRFLNIPVKLGEQGEQYNFAERGSHVSGRVYVDLNDNGIKEENEIGLSDVELRIQGHDLDGHFISRVTQTDGYGRYQLRNLPLPSKAGYTLLEKQPENTQDGLDSVGSLGGIVGNDELSGIVFTSHITDATQYDFGEQLLDPASISGLVWLDKNHNRHKDDNHGLDGWQVELLPDLMTGEANSLDAEPIAVVQSGADGNYIFDGLPIGTYEVRFRHPQGGIIYGTPISDDPEVSTAKGTILNLRLSAGEHEDNQSLPVDPSGVVYDTKTRLPIADAVVKIHGPKGFKPDLHLVGGSGNVEQSTGDDGFYQFLLFAGAPQGHYTLEITAPKGYFSVSHSSIVACDNTLIVGASDLPVKVHQSGNVPPLDALIHLPSRCPQHSREIAQSNQSTQYYLRFEIDPQLPSANVVNNHIPLDPLDSTVIQVAKQALKQDVVVGN</sequence>
<accession>A0AAD0W326</accession>
<name>A0AAD0W326_PSEO7</name>
<dbReference type="InterPro" id="IPR051417">
    <property type="entry name" value="SDr/BOS_complex"/>
</dbReference>
<evidence type="ECO:0000313" key="5">
    <source>
        <dbReference type="EMBL" id="AXR01086.1"/>
    </source>
</evidence>
<organism evidence="5 6">
    <name type="scientific">Pseudoalteromonas piscicida</name>
    <dbReference type="NCBI Taxonomy" id="43662"/>
    <lineage>
        <taxon>Bacteria</taxon>
        <taxon>Pseudomonadati</taxon>
        <taxon>Pseudomonadota</taxon>
        <taxon>Gammaproteobacteria</taxon>
        <taxon>Alteromonadales</taxon>
        <taxon>Pseudoalteromonadaceae</taxon>
        <taxon>Pseudoalteromonas</taxon>
    </lineage>
</organism>
<dbReference type="EMBL" id="CP031761">
    <property type="protein sequence ID" value="AXR01086.1"/>
    <property type="molecule type" value="Genomic_DNA"/>
</dbReference>
<gene>
    <name evidence="5" type="ORF">D0511_02670</name>
</gene>
<dbReference type="Pfam" id="PF17210">
    <property type="entry name" value="SdrD_B"/>
    <property type="match status" value="4"/>
</dbReference>
<dbReference type="InterPro" id="IPR013783">
    <property type="entry name" value="Ig-like_fold"/>
</dbReference>
<dbReference type="GO" id="GO:0005576">
    <property type="term" value="C:extracellular region"/>
    <property type="evidence" value="ECO:0007669"/>
    <property type="project" value="UniProtKB-SubCell"/>
</dbReference>
<evidence type="ECO:0000256" key="2">
    <source>
        <dbReference type="ARBA" id="ARBA00022525"/>
    </source>
</evidence>
<dbReference type="Gene3D" id="2.60.40.1120">
    <property type="entry name" value="Carboxypeptidase-like, regulatory domain"/>
    <property type="match status" value="1"/>
</dbReference>
<feature type="domain" description="SD-repeat containing protein B" evidence="4">
    <location>
        <begin position="721"/>
        <end position="798"/>
    </location>
</feature>
<feature type="domain" description="SD-repeat containing protein B" evidence="4">
    <location>
        <begin position="486"/>
        <end position="591"/>
    </location>
</feature>
<evidence type="ECO:0000313" key="6">
    <source>
        <dbReference type="Proteomes" id="UP000258102"/>
    </source>
</evidence>
<dbReference type="SUPFAM" id="SSF49464">
    <property type="entry name" value="Carboxypeptidase regulatory domain-like"/>
    <property type="match status" value="1"/>
</dbReference>
<dbReference type="SUPFAM" id="SSF117074">
    <property type="entry name" value="Hypothetical protein PA1324"/>
    <property type="match status" value="6"/>
</dbReference>
<proteinExistence type="predicted"/>
<evidence type="ECO:0000256" key="1">
    <source>
        <dbReference type="ARBA" id="ARBA00004613"/>
    </source>
</evidence>
<evidence type="ECO:0000259" key="4">
    <source>
        <dbReference type="Pfam" id="PF17210"/>
    </source>
</evidence>
<protein>
    <recommendedName>
        <fullName evidence="4">SD-repeat containing protein B domain-containing protein</fullName>
    </recommendedName>
</protein>
<comment type="subcellular location">
    <subcellularLocation>
        <location evidence="1">Secreted</location>
    </subcellularLocation>
</comment>
<dbReference type="InterPro" id="IPR008969">
    <property type="entry name" value="CarboxyPept-like_regulatory"/>
</dbReference>
<keyword evidence="2" id="KW-0964">Secreted</keyword>
<dbReference type="InterPro" id="IPR033764">
    <property type="entry name" value="Sdr_B"/>
</dbReference>
<dbReference type="Gene3D" id="2.60.40.10">
    <property type="entry name" value="Immunoglobulins"/>
    <property type="match status" value="8"/>
</dbReference>
<dbReference type="Proteomes" id="UP000258102">
    <property type="component" value="Chromosome 1"/>
</dbReference>
<dbReference type="AlphaFoldDB" id="A0AAD0W326"/>
<keyword evidence="3" id="KW-0732">Signal</keyword>
<dbReference type="PANTHER" id="PTHR23303">
    <property type="entry name" value="CARBOXYPEPTIDASE REGULATORY REGION-CONTAINING"/>
    <property type="match status" value="1"/>
</dbReference>
<dbReference type="PANTHER" id="PTHR23303:SF15">
    <property type="entry name" value="COLOSSIN-A"/>
    <property type="match status" value="1"/>
</dbReference>
<reference evidence="5 6" key="1">
    <citation type="submission" date="2018-08" db="EMBL/GenBank/DDBJ databases">
        <title>Whole Genome Sequences of Two Pseudoalteromonas piscicida Strains, DE1-A and DE2-A, which Exhibit Strong Antibacterial Activity against Vibrio vulnificus.</title>
        <authorList>
            <person name="Richards G.P."/>
            <person name="Needleman D.S."/>
            <person name="Watson M.A."/>
            <person name="Polson S.W."/>
        </authorList>
    </citation>
    <scope>NUCLEOTIDE SEQUENCE [LARGE SCALE GENOMIC DNA]</scope>
    <source>
        <strain evidence="5 6">DE2-A</strain>
    </source>
</reference>
<feature type="domain" description="SD-repeat containing protein B" evidence="4">
    <location>
        <begin position="953"/>
        <end position="1058"/>
    </location>
</feature>
<feature type="domain" description="SD-repeat containing protein B" evidence="4">
    <location>
        <begin position="376"/>
        <end position="451"/>
    </location>
</feature>
<evidence type="ECO:0000256" key="3">
    <source>
        <dbReference type="ARBA" id="ARBA00022729"/>
    </source>
</evidence>